<evidence type="ECO:0000256" key="1">
    <source>
        <dbReference type="SAM" id="Phobius"/>
    </source>
</evidence>
<feature type="transmembrane region" description="Helical" evidence="1">
    <location>
        <begin position="21"/>
        <end position="41"/>
    </location>
</feature>
<evidence type="ECO:0000313" key="2">
    <source>
        <dbReference type="EMBL" id="JAE11945.1"/>
    </source>
</evidence>
<sequence>MLPICMDTRPHMLQHNMVRQYFSVTLLQSGMLILMSLITMVEALTGLHIRDLQMPYVSSCF</sequence>
<dbReference type="EMBL" id="GBRH01185951">
    <property type="protein sequence ID" value="JAE11945.1"/>
    <property type="molecule type" value="Transcribed_RNA"/>
</dbReference>
<name>A0A0A9FFV5_ARUDO</name>
<proteinExistence type="predicted"/>
<keyword evidence="1" id="KW-0812">Transmembrane</keyword>
<dbReference type="AlphaFoldDB" id="A0A0A9FFV5"/>
<keyword evidence="1" id="KW-0472">Membrane</keyword>
<reference evidence="2" key="2">
    <citation type="journal article" date="2015" name="Data Brief">
        <title>Shoot transcriptome of the giant reed, Arundo donax.</title>
        <authorList>
            <person name="Barrero R.A."/>
            <person name="Guerrero F.D."/>
            <person name="Moolhuijzen P."/>
            <person name="Goolsby J.A."/>
            <person name="Tidwell J."/>
            <person name="Bellgard S.E."/>
            <person name="Bellgard M.I."/>
        </authorList>
    </citation>
    <scope>NUCLEOTIDE SEQUENCE</scope>
    <source>
        <tissue evidence="2">Shoot tissue taken approximately 20 cm above the soil surface</tissue>
    </source>
</reference>
<accession>A0A0A9FFV5</accession>
<protein>
    <submittedName>
        <fullName evidence="2">Uncharacterized protein</fullName>
    </submittedName>
</protein>
<keyword evidence="1" id="KW-1133">Transmembrane helix</keyword>
<reference evidence="2" key="1">
    <citation type="submission" date="2014-09" db="EMBL/GenBank/DDBJ databases">
        <authorList>
            <person name="Magalhaes I.L.F."/>
            <person name="Oliveira U."/>
            <person name="Santos F.R."/>
            <person name="Vidigal T.H.D.A."/>
            <person name="Brescovit A.D."/>
            <person name="Santos A.J."/>
        </authorList>
    </citation>
    <scope>NUCLEOTIDE SEQUENCE</scope>
    <source>
        <tissue evidence="2">Shoot tissue taken approximately 20 cm above the soil surface</tissue>
    </source>
</reference>
<organism evidence="2">
    <name type="scientific">Arundo donax</name>
    <name type="common">Giant reed</name>
    <name type="synonym">Donax arundinaceus</name>
    <dbReference type="NCBI Taxonomy" id="35708"/>
    <lineage>
        <taxon>Eukaryota</taxon>
        <taxon>Viridiplantae</taxon>
        <taxon>Streptophyta</taxon>
        <taxon>Embryophyta</taxon>
        <taxon>Tracheophyta</taxon>
        <taxon>Spermatophyta</taxon>
        <taxon>Magnoliopsida</taxon>
        <taxon>Liliopsida</taxon>
        <taxon>Poales</taxon>
        <taxon>Poaceae</taxon>
        <taxon>PACMAD clade</taxon>
        <taxon>Arundinoideae</taxon>
        <taxon>Arundineae</taxon>
        <taxon>Arundo</taxon>
    </lineage>
</organism>